<protein>
    <submittedName>
        <fullName evidence="3">Putative serine protease</fullName>
    </submittedName>
</protein>
<dbReference type="GO" id="GO:0006508">
    <property type="term" value="P:proteolysis"/>
    <property type="evidence" value="ECO:0007669"/>
    <property type="project" value="UniProtKB-KW"/>
</dbReference>
<dbReference type="EMBL" id="GADI01000164">
    <property type="protein sequence ID" value="JAA73644.1"/>
    <property type="molecule type" value="mRNA"/>
</dbReference>
<proteinExistence type="evidence at transcript level"/>
<organism evidence="3">
    <name type="scientific">Ixodes ricinus</name>
    <name type="common">Common tick</name>
    <name type="synonym">Acarus ricinus</name>
    <dbReference type="NCBI Taxonomy" id="34613"/>
    <lineage>
        <taxon>Eukaryota</taxon>
        <taxon>Metazoa</taxon>
        <taxon>Ecdysozoa</taxon>
        <taxon>Arthropoda</taxon>
        <taxon>Chelicerata</taxon>
        <taxon>Arachnida</taxon>
        <taxon>Acari</taxon>
        <taxon>Parasitiformes</taxon>
        <taxon>Ixodida</taxon>
        <taxon>Ixodoidea</taxon>
        <taxon>Ixodidae</taxon>
        <taxon>Ixodinae</taxon>
        <taxon>Ixodes</taxon>
    </lineage>
</organism>
<dbReference type="PANTHER" id="PTHR24257">
    <property type="entry name" value="CHYMOTRYPSIN-LIKE ELASTASE FAMILY MEMBER"/>
    <property type="match status" value="1"/>
</dbReference>
<dbReference type="PROSITE" id="PS50240">
    <property type="entry name" value="TRYPSIN_DOM"/>
    <property type="match status" value="1"/>
</dbReference>
<dbReference type="Gene3D" id="2.40.10.10">
    <property type="entry name" value="Trypsin-like serine proteases"/>
    <property type="match status" value="1"/>
</dbReference>
<dbReference type="SUPFAM" id="SSF50494">
    <property type="entry name" value="Trypsin-like serine proteases"/>
    <property type="match status" value="1"/>
</dbReference>
<keyword evidence="1" id="KW-1015">Disulfide bond</keyword>
<name>A0A0K8RS56_IXORI</name>
<dbReference type="FunFam" id="2.40.10.10:FF:000068">
    <property type="entry name" value="transmembrane protease serine 2"/>
    <property type="match status" value="1"/>
</dbReference>
<evidence type="ECO:0000259" key="2">
    <source>
        <dbReference type="PROSITE" id="PS50240"/>
    </source>
</evidence>
<dbReference type="GO" id="GO:0004252">
    <property type="term" value="F:serine-type endopeptidase activity"/>
    <property type="evidence" value="ECO:0007669"/>
    <property type="project" value="InterPro"/>
</dbReference>
<dbReference type="AlphaFoldDB" id="A0A0K8RS56"/>
<evidence type="ECO:0000256" key="1">
    <source>
        <dbReference type="ARBA" id="ARBA00023157"/>
    </source>
</evidence>
<accession>A0A0K8RS56</accession>
<dbReference type="PANTHER" id="PTHR24257:SF17">
    <property type="match status" value="1"/>
</dbReference>
<sequence>MVEILGAYGHRCGGALITSRHVLTSAHCVIDVRKDTFTVLLGSYSRNETEKGEMKEKIETICIHPAFKNDTYETDIAIITLKRPVECSETI</sequence>
<dbReference type="InterPro" id="IPR001314">
    <property type="entry name" value="Peptidase_S1A"/>
</dbReference>
<dbReference type="InterPro" id="IPR009003">
    <property type="entry name" value="Peptidase_S1_PA"/>
</dbReference>
<evidence type="ECO:0000313" key="3">
    <source>
        <dbReference type="EMBL" id="JAA73644.1"/>
    </source>
</evidence>
<dbReference type="GO" id="GO:0005615">
    <property type="term" value="C:extracellular space"/>
    <property type="evidence" value="ECO:0007669"/>
    <property type="project" value="TreeGrafter"/>
</dbReference>
<keyword evidence="3" id="KW-0645">Protease</keyword>
<dbReference type="InterPro" id="IPR001254">
    <property type="entry name" value="Trypsin_dom"/>
</dbReference>
<dbReference type="Pfam" id="PF00089">
    <property type="entry name" value="Trypsin"/>
    <property type="match status" value="1"/>
</dbReference>
<feature type="non-terminal residue" evidence="3">
    <location>
        <position position="91"/>
    </location>
</feature>
<feature type="domain" description="Peptidase S1" evidence="2">
    <location>
        <begin position="1"/>
        <end position="91"/>
    </location>
</feature>
<dbReference type="InterPro" id="IPR050850">
    <property type="entry name" value="Peptidase_S1_Elastase_sf"/>
</dbReference>
<dbReference type="InterPro" id="IPR043504">
    <property type="entry name" value="Peptidase_S1_PA_chymotrypsin"/>
</dbReference>
<keyword evidence="3" id="KW-0378">Hydrolase</keyword>
<reference evidence="3" key="1">
    <citation type="submission" date="2012-12" db="EMBL/GenBank/DDBJ databases">
        <title>Identification and characterization of a phenylalanine ammonia-lyase gene family in Isatis indigotica Fort.</title>
        <authorList>
            <person name="Liu Q."/>
            <person name="Chen J."/>
            <person name="Zhou X."/>
            <person name="Di P."/>
            <person name="Xiao Y."/>
            <person name="Xuan H."/>
            <person name="Zhang L."/>
            <person name="Chen W."/>
        </authorList>
    </citation>
    <scope>NUCLEOTIDE SEQUENCE</scope>
    <source>
        <tissue evidence="3">Salivary gland</tissue>
    </source>
</reference>
<dbReference type="PRINTS" id="PR00722">
    <property type="entry name" value="CHYMOTRYPSIN"/>
</dbReference>